<organism evidence="3 4">
    <name type="scientific">Candidatus Methanocrinis natronophilus</name>
    <dbReference type="NCBI Taxonomy" id="3033396"/>
    <lineage>
        <taxon>Archaea</taxon>
        <taxon>Methanobacteriati</taxon>
        <taxon>Methanobacteriota</taxon>
        <taxon>Stenosarchaea group</taxon>
        <taxon>Methanomicrobia</taxon>
        <taxon>Methanotrichales</taxon>
        <taxon>Methanotrichaceae</taxon>
        <taxon>Methanocrinis</taxon>
    </lineage>
</organism>
<evidence type="ECO:0000256" key="2">
    <source>
        <dbReference type="SAM" id="MobiDB-lite"/>
    </source>
</evidence>
<reference evidence="3 4" key="1">
    <citation type="submission" date="2023-03" db="EMBL/GenBank/DDBJ databases">
        <title>WGS of Methanotrichaceae archaeon Mx.</title>
        <authorList>
            <person name="Sorokin D.Y."/>
            <person name="Merkel A.Y."/>
        </authorList>
    </citation>
    <scope>NUCLEOTIDE SEQUENCE [LARGE SCALE GENOMIC DNA]</scope>
    <source>
        <strain evidence="3 4">Mx</strain>
    </source>
</reference>
<dbReference type="InterPro" id="IPR011990">
    <property type="entry name" value="TPR-like_helical_dom_sf"/>
</dbReference>
<feature type="compositionally biased region" description="Gly residues" evidence="2">
    <location>
        <begin position="459"/>
        <end position="468"/>
    </location>
</feature>
<proteinExistence type="predicted"/>
<name>A0ABT5X7N3_9EURY</name>
<feature type="coiled-coil region" evidence="1">
    <location>
        <begin position="405"/>
        <end position="432"/>
    </location>
</feature>
<keyword evidence="1" id="KW-0175">Coiled coil</keyword>
<feature type="region of interest" description="Disordered" evidence="2">
    <location>
        <begin position="436"/>
        <end position="468"/>
    </location>
</feature>
<dbReference type="EMBL" id="JARFPK010000017">
    <property type="protein sequence ID" value="MDF0590707.1"/>
    <property type="molecule type" value="Genomic_DNA"/>
</dbReference>
<evidence type="ECO:0000256" key="1">
    <source>
        <dbReference type="SAM" id="Coils"/>
    </source>
</evidence>
<dbReference type="Gene3D" id="1.25.40.10">
    <property type="entry name" value="Tetratricopeptide repeat domain"/>
    <property type="match status" value="2"/>
</dbReference>
<dbReference type="Proteomes" id="UP001220010">
    <property type="component" value="Unassembled WGS sequence"/>
</dbReference>
<dbReference type="SUPFAM" id="SSF48452">
    <property type="entry name" value="TPR-like"/>
    <property type="match status" value="2"/>
</dbReference>
<comment type="caution">
    <text evidence="3">The sequence shown here is derived from an EMBL/GenBank/DDBJ whole genome shotgun (WGS) entry which is preliminary data.</text>
</comment>
<evidence type="ECO:0000313" key="4">
    <source>
        <dbReference type="Proteomes" id="UP001220010"/>
    </source>
</evidence>
<sequence>MVIEMSSPWIAGPVGAAAGAALAWIASEYQTRKTYRNVLLLLAKSADDFAGMGQLDKALSIYDQVLKEIPRLEPAVRGEMRFREGLCRYASSFEGARERNLAGAVAAFEEAIRLFKPEKSPVEHAQAQNGLGISLVRLSDTGAAKGDIDWAGRGGGEVREENLRRALLAFEAALSLYSAEGRAQERAQTENNLGDARLLLARLRLSGPAPSAAKAAASDLERAIEAYEAALKFRTAEDHPEDRAETQTSLGRAWMALAELEEGDMREGHLEKAIINFKAALELRTLESHPFERAETQTLLGRALVLEAEPRAEGGEIRWSDREGLKAAMEAYEEALTIRTQKASPEEYAETKGLLARALVILSAPAGGSEDAAHLKRAIGAFEDALAVMTLEAHPEEYATIQNDLGIAYRNLSKLEDREENLERSILAYEEALRARSGGARKVGGKETNERDGEELEGGGEVGGVRAL</sequence>
<accession>A0ABT5X7N3</accession>
<evidence type="ECO:0008006" key="5">
    <source>
        <dbReference type="Google" id="ProtNLM"/>
    </source>
</evidence>
<gene>
    <name evidence="3" type="ORF">P0O15_05900</name>
</gene>
<protein>
    <recommendedName>
        <fullName evidence="5">Tetratricopeptide repeat protein</fullName>
    </recommendedName>
</protein>
<dbReference type="RefSeq" id="WP_316966455.1">
    <property type="nucleotide sequence ID" value="NZ_JARFPK010000017.1"/>
</dbReference>
<evidence type="ECO:0000313" key="3">
    <source>
        <dbReference type="EMBL" id="MDF0590707.1"/>
    </source>
</evidence>
<keyword evidence="4" id="KW-1185">Reference proteome</keyword>